<accession>A0ABS4SFP8</accession>
<dbReference type="Gene3D" id="3.30.450.40">
    <property type="match status" value="1"/>
</dbReference>
<dbReference type="Gene3D" id="1.10.287.130">
    <property type="match status" value="1"/>
</dbReference>
<evidence type="ECO:0000256" key="2">
    <source>
        <dbReference type="ARBA" id="ARBA00012438"/>
    </source>
</evidence>
<dbReference type="InterPro" id="IPR029016">
    <property type="entry name" value="GAF-like_dom_sf"/>
</dbReference>
<reference evidence="11 12" key="1">
    <citation type="submission" date="2021-03" db="EMBL/GenBank/DDBJ databases">
        <title>Genomic Encyclopedia of Type Strains, Phase III (KMG-III): the genomes of soil and plant-associated and newly described type strains.</title>
        <authorList>
            <person name="Whitman W."/>
        </authorList>
    </citation>
    <scope>NUCLEOTIDE SEQUENCE [LARGE SCALE GENOMIC DNA]</scope>
    <source>
        <strain evidence="11 12">IMMIB AFH-6</strain>
    </source>
</reference>
<dbReference type="InterPro" id="IPR001610">
    <property type="entry name" value="PAC"/>
</dbReference>
<dbReference type="InterPro" id="IPR004358">
    <property type="entry name" value="Sig_transdc_His_kin-like_C"/>
</dbReference>
<dbReference type="InterPro" id="IPR000700">
    <property type="entry name" value="PAS-assoc_C"/>
</dbReference>
<dbReference type="Proteomes" id="UP000781958">
    <property type="component" value="Unassembled WGS sequence"/>
</dbReference>
<dbReference type="SMART" id="SM00387">
    <property type="entry name" value="HATPase_c"/>
    <property type="match status" value="1"/>
</dbReference>
<dbReference type="CDD" id="cd00130">
    <property type="entry name" value="PAS"/>
    <property type="match status" value="2"/>
</dbReference>
<evidence type="ECO:0000259" key="8">
    <source>
        <dbReference type="PROSITE" id="PS50110"/>
    </source>
</evidence>
<feature type="domain" description="PAS" evidence="9">
    <location>
        <begin position="180"/>
        <end position="250"/>
    </location>
</feature>
<dbReference type="PANTHER" id="PTHR43047">
    <property type="entry name" value="TWO-COMPONENT HISTIDINE PROTEIN KINASE"/>
    <property type="match status" value="1"/>
</dbReference>
<organism evidence="11 12">
    <name type="scientific">Azospirillum rugosum</name>
    <dbReference type="NCBI Taxonomy" id="416170"/>
    <lineage>
        <taxon>Bacteria</taxon>
        <taxon>Pseudomonadati</taxon>
        <taxon>Pseudomonadota</taxon>
        <taxon>Alphaproteobacteria</taxon>
        <taxon>Rhodospirillales</taxon>
        <taxon>Azospirillaceae</taxon>
        <taxon>Azospirillum</taxon>
    </lineage>
</organism>
<evidence type="ECO:0000256" key="3">
    <source>
        <dbReference type="ARBA" id="ARBA00022553"/>
    </source>
</evidence>
<keyword evidence="4" id="KW-0808">Transferase</keyword>
<dbReference type="PROSITE" id="PS50109">
    <property type="entry name" value="HIS_KIN"/>
    <property type="match status" value="1"/>
</dbReference>
<dbReference type="InterPro" id="IPR001789">
    <property type="entry name" value="Sig_transdc_resp-reg_receiver"/>
</dbReference>
<dbReference type="SUPFAM" id="SSF55874">
    <property type="entry name" value="ATPase domain of HSP90 chaperone/DNA topoisomerase II/histidine kinase"/>
    <property type="match status" value="1"/>
</dbReference>
<dbReference type="SMART" id="SM00448">
    <property type="entry name" value="REC"/>
    <property type="match status" value="1"/>
</dbReference>
<dbReference type="InterPro" id="IPR005467">
    <property type="entry name" value="His_kinase_dom"/>
</dbReference>
<comment type="caution">
    <text evidence="11">The sequence shown here is derived from an EMBL/GenBank/DDBJ whole genome shotgun (WGS) entry which is preliminary data.</text>
</comment>
<dbReference type="SMART" id="SM00388">
    <property type="entry name" value="HisKA"/>
    <property type="match status" value="1"/>
</dbReference>
<evidence type="ECO:0000256" key="1">
    <source>
        <dbReference type="ARBA" id="ARBA00000085"/>
    </source>
</evidence>
<dbReference type="Gene3D" id="3.30.565.10">
    <property type="entry name" value="Histidine kinase-like ATPase, C-terminal domain"/>
    <property type="match status" value="1"/>
</dbReference>
<dbReference type="PROSITE" id="PS50113">
    <property type="entry name" value="PAC"/>
    <property type="match status" value="2"/>
</dbReference>
<dbReference type="CDD" id="cd00082">
    <property type="entry name" value="HisKA"/>
    <property type="match status" value="1"/>
</dbReference>
<dbReference type="InterPro" id="IPR035965">
    <property type="entry name" value="PAS-like_dom_sf"/>
</dbReference>
<dbReference type="InterPro" id="IPR036890">
    <property type="entry name" value="HATPase_C_sf"/>
</dbReference>
<evidence type="ECO:0000256" key="5">
    <source>
        <dbReference type="ARBA" id="ARBA00022777"/>
    </source>
</evidence>
<keyword evidence="5" id="KW-0418">Kinase</keyword>
<dbReference type="InterPro" id="IPR036097">
    <property type="entry name" value="HisK_dim/P_sf"/>
</dbReference>
<dbReference type="EC" id="2.7.13.3" evidence="2"/>
<feature type="modified residue" description="4-aspartylphosphate" evidence="6">
    <location>
        <position position="733"/>
    </location>
</feature>
<keyword evidence="3 6" id="KW-0597">Phosphoprotein</keyword>
<evidence type="ECO:0000256" key="4">
    <source>
        <dbReference type="ARBA" id="ARBA00022679"/>
    </source>
</evidence>
<dbReference type="EMBL" id="JAGINP010000003">
    <property type="protein sequence ID" value="MBP2291399.1"/>
    <property type="molecule type" value="Genomic_DNA"/>
</dbReference>
<feature type="domain" description="Histidine kinase" evidence="7">
    <location>
        <begin position="439"/>
        <end position="652"/>
    </location>
</feature>
<dbReference type="RefSeq" id="WP_246500438.1">
    <property type="nucleotide sequence ID" value="NZ_JAGINP010000003.1"/>
</dbReference>
<comment type="catalytic activity">
    <reaction evidence="1">
        <text>ATP + protein L-histidine = ADP + protein N-phospho-L-histidine.</text>
        <dbReference type="EC" id="2.7.13.3"/>
    </reaction>
</comment>
<proteinExistence type="predicted"/>
<dbReference type="InterPro" id="IPR003594">
    <property type="entry name" value="HATPase_dom"/>
</dbReference>
<dbReference type="Gene3D" id="3.30.450.20">
    <property type="entry name" value="PAS domain"/>
    <property type="match status" value="2"/>
</dbReference>
<dbReference type="SMART" id="SM00086">
    <property type="entry name" value="PAC"/>
    <property type="match status" value="2"/>
</dbReference>
<dbReference type="Pfam" id="PF08447">
    <property type="entry name" value="PAS_3"/>
    <property type="match status" value="1"/>
</dbReference>
<dbReference type="PROSITE" id="PS50112">
    <property type="entry name" value="PAS"/>
    <property type="match status" value="1"/>
</dbReference>
<evidence type="ECO:0000313" key="11">
    <source>
        <dbReference type="EMBL" id="MBP2291399.1"/>
    </source>
</evidence>
<dbReference type="InterPro" id="IPR013655">
    <property type="entry name" value="PAS_fold_3"/>
</dbReference>
<evidence type="ECO:0000259" key="7">
    <source>
        <dbReference type="PROSITE" id="PS50109"/>
    </source>
</evidence>
<dbReference type="PRINTS" id="PR00344">
    <property type="entry name" value="BCTRLSENSOR"/>
</dbReference>
<name>A0ABS4SFP8_9PROT</name>
<dbReference type="CDD" id="cd00156">
    <property type="entry name" value="REC"/>
    <property type="match status" value="1"/>
</dbReference>
<dbReference type="Pfam" id="PF00072">
    <property type="entry name" value="Response_reg"/>
    <property type="match status" value="1"/>
</dbReference>
<feature type="domain" description="PAC" evidence="10">
    <location>
        <begin position="253"/>
        <end position="306"/>
    </location>
</feature>
<gene>
    <name evidence="11" type="ORF">J2851_001148</name>
</gene>
<dbReference type="InterPro" id="IPR013656">
    <property type="entry name" value="PAS_4"/>
</dbReference>
<dbReference type="InterPro" id="IPR003018">
    <property type="entry name" value="GAF"/>
</dbReference>
<dbReference type="SUPFAM" id="SSF55781">
    <property type="entry name" value="GAF domain-like"/>
    <property type="match status" value="1"/>
</dbReference>
<dbReference type="SUPFAM" id="SSF52172">
    <property type="entry name" value="CheY-like"/>
    <property type="match status" value="1"/>
</dbReference>
<dbReference type="PROSITE" id="PS50110">
    <property type="entry name" value="RESPONSE_REGULATORY"/>
    <property type="match status" value="1"/>
</dbReference>
<dbReference type="PANTHER" id="PTHR43047:SF9">
    <property type="entry name" value="HISTIDINE KINASE"/>
    <property type="match status" value="1"/>
</dbReference>
<protein>
    <recommendedName>
        <fullName evidence="2">histidine kinase</fullName>
        <ecNumber evidence="2">2.7.13.3</ecNumber>
    </recommendedName>
</protein>
<dbReference type="InterPro" id="IPR000014">
    <property type="entry name" value="PAS"/>
</dbReference>
<dbReference type="InterPro" id="IPR011006">
    <property type="entry name" value="CheY-like_superfamily"/>
</dbReference>
<evidence type="ECO:0000259" key="9">
    <source>
        <dbReference type="PROSITE" id="PS50112"/>
    </source>
</evidence>
<evidence type="ECO:0000256" key="6">
    <source>
        <dbReference type="PROSITE-ProRule" id="PRU00169"/>
    </source>
</evidence>
<dbReference type="SUPFAM" id="SSF47384">
    <property type="entry name" value="Homodimeric domain of signal transducing histidine kinase"/>
    <property type="match status" value="1"/>
</dbReference>
<dbReference type="Gene3D" id="3.40.50.2300">
    <property type="match status" value="1"/>
</dbReference>
<dbReference type="InterPro" id="IPR003661">
    <property type="entry name" value="HisK_dim/P_dom"/>
</dbReference>
<dbReference type="Pfam" id="PF08448">
    <property type="entry name" value="PAS_4"/>
    <property type="match status" value="1"/>
</dbReference>
<dbReference type="Pfam" id="PF01590">
    <property type="entry name" value="GAF"/>
    <property type="match status" value="1"/>
</dbReference>
<dbReference type="SMART" id="SM00091">
    <property type="entry name" value="PAS"/>
    <property type="match status" value="2"/>
</dbReference>
<keyword evidence="12" id="KW-1185">Reference proteome</keyword>
<dbReference type="NCBIfam" id="TIGR00229">
    <property type="entry name" value="sensory_box"/>
    <property type="match status" value="2"/>
</dbReference>
<dbReference type="Pfam" id="PF02518">
    <property type="entry name" value="HATPase_c"/>
    <property type="match status" value="1"/>
</dbReference>
<evidence type="ECO:0000313" key="12">
    <source>
        <dbReference type="Proteomes" id="UP000781958"/>
    </source>
</evidence>
<evidence type="ECO:0000259" key="10">
    <source>
        <dbReference type="PROSITE" id="PS50113"/>
    </source>
</evidence>
<feature type="domain" description="PAC" evidence="10">
    <location>
        <begin position="377"/>
        <end position="428"/>
    </location>
</feature>
<dbReference type="Pfam" id="PF00512">
    <property type="entry name" value="HisKA"/>
    <property type="match status" value="1"/>
</dbReference>
<dbReference type="SMART" id="SM00065">
    <property type="entry name" value="GAF"/>
    <property type="match status" value="1"/>
</dbReference>
<dbReference type="SUPFAM" id="SSF55785">
    <property type="entry name" value="PYP-like sensor domain (PAS domain)"/>
    <property type="match status" value="2"/>
</dbReference>
<feature type="domain" description="Response regulatory" evidence="8">
    <location>
        <begin position="682"/>
        <end position="799"/>
    </location>
</feature>
<sequence length="805" mass="89790">MSRIEPPWPLNELARIDKLKGYGVLDTPPEPVFDRLTRLASRHFDAPIALVNLVDETRQWCKARFGLVSEAIERRISFCAFTILEDQVLVIPDTTQDERFADNELVAGPPHLRFYAGAPLKTPDGLLIGTFCIIDMKPRPEFDEESRNDLEEFARLAMHQLEVRAAEMATGEAEQRLREKHALLESIIESASDPIFAKDRDRRFTLVNSATARLFGRSRDEVVGLCDHDLFPAEDAARLDALCRRVVESGREETVEEELPFPDGIGSRVLMIAVMPLRNAAGATVGVAGVARDITARKRAEEALRVSEARFRNLVDHTPQFMWINRADGSVEFVNSEWRRYTGIDRLGPNQWDFVHPDDRKHFLELRSGAIAAGTPYQMEMRVRRADGAWRWQFTRVVPMREEGRIVSWIGTAVDIHDIRRAQQAAEEADRSKGRFLASASHDLRQPMQSILLFAGALRAHVADEPGRAVLDRLQQGLDTLKDLLDSLLDVSRLDAGIVAPQIEEFCIADLIGPLSAAFAPVAEAKGLGWQVIPCTGRVRSDRVLLGRMLRNLVDNAIRYTERGRILVDCTPHGNRLRIEVHDTGIGIAPEQQGRIFEEFHQVGNPERDRDRGLGLGLAIVRRLSHLLVHPVEMVSHPGRGSIFSVDVPLVQRMDRGPDCAAAPQPVSPVPMREAANQQQRLAVVVEDDAIVMMGLATMLREWGFDVLTAGSTDQAITRLRAVARRPDVVLADYRLRQGRVGTEAILRIRDMFDDGVPAIIITGEIGPEPQRDAAAHGIALVHKPVTPRLLEASLARHLGAVRPG</sequence>